<proteinExistence type="predicted"/>
<dbReference type="GO" id="GO:0032040">
    <property type="term" value="C:small-subunit processome"/>
    <property type="evidence" value="ECO:0007669"/>
    <property type="project" value="TreeGrafter"/>
</dbReference>
<name>A0A8X6KAE8_TRICU</name>
<dbReference type="OrthoDB" id="412781at2759"/>
<comment type="caution">
    <text evidence="1">The sequence shown here is derived from an EMBL/GenBank/DDBJ whole genome shotgun (WGS) entry which is preliminary data.</text>
</comment>
<dbReference type="GO" id="GO:0003723">
    <property type="term" value="F:RNA binding"/>
    <property type="evidence" value="ECO:0007669"/>
    <property type="project" value="TreeGrafter"/>
</dbReference>
<dbReference type="PANTHER" id="PTHR23270">
    <property type="entry name" value="PROGRAMMED CELL DEATH PROTEIN 11 PRE-RRNA PROCESSING PROTEIN RRP5"/>
    <property type="match status" value="1"/>
</dbReference>
<gene>
    <name evidence="1" type="primary">X975_05253</name>
    <name evidence="1" type="ORF">TNCT_81951</name>
</gene>
<sequence>MNIKEFDPTSPKYEDIESLDEAEILVSSYPNSSKAWILYMIYHLRQEEVDKARIIAKKGIQTINF</sequence>
<reference evidence="1" key="1">
    <citation type="submission" date="2020-07" db="EMBL/GenBank/DDBJ databases">
        <title>Multicomponent nature underlies the extraordinary mechanical properties of spider dragline silk.</title>
        <authorList>
            <person name="Kono N."/>
            <person name="Nakamura H."/>
            <person name="Mori M."/>
            <person name="Yoshida Y."/>
            <person name="Ohtoshi R."/>
            <person name="Malay A.D."/>
            <person name="Moran D.A.P."/>
            <person name="Tomita M."/>
            <person name="Numata K."/>
            <person name="Arakawa K."/>
        </authorList>
    </citation>
    <scope>NUCLEOTIDE SEQUENCE</scope>
</reference>
<accession>A0A8X6KAE8</accession>
<dbReference type="EMBL" id="BMAO01020494">
    <property type="protein sequence ID" value="GFQ67776.1"/>
    <property type="molecule type" value="Genomic_DNA"/>
</dbReference>
<organism evidence="1 2">
    <name type="scientific">Trichonephila clavata</name>
    <name type="common">Joro spider</name>
    <name type="synonym">Nephila clavata</name>
    <dbReference type="NCBI Taxonomy" id="2740835"/>
    <lineage>
        <taxon>Eukaryota</taxon>
        <taxon>Metazoa</taxon>
        <taxon>Ecdysozoa</taxon>
        <taxon>Arthropoda</taxon>
        <taxon>Chelicerata</taxon>
        <taxon>Arachnida</taxon>
        <taxon>Araneae</taxon>
        <taxon>Araneomorphae</taxon>
        <taxon>Entelegynae</taxon>
        <taxon>Araneoidea</taxon>
        <taxon>Nephilidae</taxon>
        <taxon>Trichonephila</taxon>
    </lineage>
</organism>
<dbReference type="AlphaFoldDB" id="A0A8X6KAE8"/>
<dbReference type="GO" id="GO:0006364">
    <property type="term" value="P:rRNA processing"/>
    <property type="evidence" value="ECO:0007669"/>
    <property type="project" value="InterPro"/>
</dbReference>
<evidence type="ECO:0000313" key="2">
    <source>
        <dbReference type="Proteomes" id="UP000887116"/>
    </source>
</evidence>
<keyword evidence="2" id="KW-1185">Reference proteome</keyword>
<evidence type="ECO:0000313" key="1">
    <source>
        <dbReference type="EMBL" id="GFQ67776.1"/>
    </source>
</evidence>
<dbReference type="PANTHER" id="PTHR23270:SF10">
    <property type="entry name" value="PROTEIN RRP5 HOMOLOG"/>
    <property type="match status" value="1"/>
</dbReference>
<feature type="non-terminal residue" evidence="1">
    <location>
        <position position="1"/>
    </location>
</feature>
<protein>
    <submittedName>
        <fullName evidence="1">Protein RRP5-like protein</fullName>
    </submittedName>
</protein>
<dbReference type="Proteomes" id="UP000887116">
    <property type="component" value="Unassembled WGS sequence"/>
</dbReference>
<dbReference type="InterPro" id="IPR045209">
    <property type="entry name" value="Rrp5"/>
</dbReference>